<sequence>MDIPFAESDFPARPYPGARPPCSFVSADGVCYPLSSDPGAAAGWRVRPAWTDLDDWLASRGVEPTSARFPVLTYGSNACPGKIGWLRTSLGLAGPVVALRARCSGLAAVWASGFRVVDEQRPATLAAAPGTSERHFVWLATREQIRVLDRCEGRGERYRLVWLRTGLVTVDGEGEGLSVLAYTAATPVRMPLLRDGRPVRCCEVPQGEAARVRGETATSDGLVVLEVHGEPSWQDARGRGAGRAPVRASRPPAGDVAGRPLH</sequence>
<feature type="region of interest" description="Disordered" evidence="1">
    <location>
        <begin position="233"/>
        <end position="262"/>
    </location>
</feature>
<evidence type="ECO:0000256" key="1">
    <source>
        <dbReference type="SAM" id="MobiDB-lite"/>
    </source>
</evidence>
<protein>
    <submittedName>
        <fullName evidence="2">Uncharacterized protein</fullName>
    </submittedName>
</protein>
<dbReference type="RefSeq" id="WP_026417691.1">
    <property type="nucleotide sequence ID" value="NZ_AUBJ02000001.1"/>
</dbReference>
<dbReference type="Proteomes" id="UP000791080">
    <property type="component" value="Unassembled WGS sequence"/>
</dbReference>
<evidence type="ECO:0000313" key="2">
    <source>
        <dbReference type="EMBL" id="MCP2332777.1"/>
    </source>
</evidence>
<reference evidence="2 3" key="1">
    <citation type="submission" date="2022-06" db="EMBL/GenBank/DDBJ databases">
        <title>Genomic Encyclopedia of Type Strains, Phase I: the one thousand microbial genomes (KMG-I) project.</title>
        <authorList>
            <person name="Kyrpides N."/>
        </authorList>
    </citation>
    <scope>NUCLEOTIDE SEQUENCE [LARGE SCALE GENOMIC DNA]</scope>
    <source>
        <strain evidence="2 3">DSM 43889</strain>
    </source>
</reference>
<comment type="caution">
    <text evidence="2">The sequence shown here is derived from an EMBL/GenBank/DDBJ whole genome shotgun (WGS) entry which is preliminary data.</text>
</comment>
<organism evidence="2 3">
    <name type="scientific">Actinoalloteichus caeruleus DSM 43889</name>
    <dbReference type="NCBI Taxonomy" id="1120930"/>
    <lineage>
        <taxon>Bacteria</taxon>
        <taxon>Bacillati</taxon>
        <taxon>Actinomycetota</taxon>
        <taxon>Actinomycetes</taxon>
        <taxon>Pseudonocardiales</taxon>
        <taxon>Pseudonocardiaceae</taxon>
        <taxon>Actinoalloteichus</taxon>
        <taxon>Actinoalloteichus cyanogriseus</taxon>
    </lineage>
</organism>
<feature type="compositionally biased region" description="Low complexity" evidence="1">
    <location>
        <begin position="242"/>
        <end position="254"/>
    </location>
</feature>
<accession>A0ABT1JKB0</accession>
<evidence type="ECO:0000313" key="3">
    <source>
        <dbReference type="Proteomes" id="UP000791080"/>
    </source>
</evidence>
<keyword evidence="3" id="KW-1185">Reference proteome</keyword>
<name>A0ABT1JKB0_ACTCY</name>
<gene>
    <name evidence="2" type="ORF">G443_003047</name>
</gene>
<proteinExistence type="predicted"/>
<dbReference type="EMBL" id="AUBJ02000001">
    <property type="protein sequence ID" value="MCP2332777.1"/>
    <property type="molecule type" value="Genomic_DNA"/>
</dbReference>